<accession>A0ABQ4S282</accession>
<dbReference type="Proteomes" id="UP001055125">
    <property type="component" value="Unassembled WGS sequence"/>
</dbReference>
<evidence type="ECO:0000313" key="2">
    <source>
        <dbReference type="EMBL" id="GJD96517.1"/>
    </source>
</evidence>
<evidence type="ECO:0000313" key="3">
    <source>
        <dbReference type="Proteomes" id="UP001055125"/>
    </source>
</evidence>
<dbReference type="EMBL" id="BPQP01000063">
    <property type="protein sequence ID" value="GJD96517.1"/>
    <property type="molecule type" value="Genomic_DNA"/>
</dbReference>
<reference evidence="2" key="1">
    <citation type="journal article" date="2021" name="Front. Microbiol.">
        <title>Comprehensive Comparative Genomics and Phenotyping of Methylobacterium Species.</title>
        <authorList>
            <person name="Alessa O."/>
            <person name="Ogura Y."/>
            <person name="Fujitani Y."/>
            <person name="Takami H."/>
            <person name="Hayashi T."/>
            <person name="Sahin N."/>
            <person name="Tani A."/>
        </authorList>
    </citation>
    <scope>NUCLEOTIDE SEQUENCE</scope>
    <source>
        <strain evidence="2">DSM 19015</strain>
    </source>
</reference>
<keyword evidence="1" id="KW-0812">Transmembrane</keyword>
<sequence>MVGVTVPVYPFDVWIWAALDPVLVAVALILGWKSDQLVKLILVALMAFVASVLVSWGLTTLGIPWIAPIGRDLPTFFPVRTGAAFLWSLLAFLARLALRPRGSG</sequence>
<name>A0ABQ4S282_9HYPH</name>
<organism evidence="2 3">
    <name type="scientific">Methylobacterium iners</name>
    <dbReference type="NCBI Taxonomy" id="418707"/>
    <lineage>
        <taxon>Bacteria</taxon>
        <taxon>Pseudomonadati</taxon>
        <taxon>Pseudomonadota</taxon>
        <taxon>Alphaproteobacteria</taxon>
        <taxon>Hyphomicrobiales</taxon>
        <taxon>Methylobacteriaceae</taxon>
        <taxon>Methylobacterium</taxon>
    </lineage>
</organism>
<keyword evidence="1" id="KW-1133">Transmembrane helix</keyword>
<comment type="caution">
    <text evidence="2">The sequence shown here is derived from an EMBL/GenBank/DDBJ whole genome shotgun (WGS) entry which is preliminary data.</text>
</comment>
<evidence type="ECO:0000256" key="1">
    <source>
        <dbReference type="SAM" id="Phobius"/>
    </source>
</evidence>
<keyword evidence="3" id="KW-1185">Reference proteome</keyword>
<gene>
    <name evidence="2" type="ORF">OCOJLMKI_3738</name>
</gene>
<proteinExistence type="predicted"/>
<feature type="transmembrane region" description="Helical" evidence="1">
    <location>
        <begin position="40"/>
        <end position="67"/>
    </location>
</feature>
<feature type="transmembrane region" description="Helical" evidence="1">
    <location>
        <begin position="13"/>
        <end position="33"/>
    </location>
</feature>
<reference evidence="2" key="2">
    <citation type="submission" date="2021-08" db="EMBL/GenBank/DDBJ databases">
        <authorList>
            <person name="Tani A."/>
            <person name="Ola A."/>
            <person name="Ogura Y."/>
            <person name="Katsura K."/>
            <person name="Hayashi T."/>
        </authorList>
    </citation>
    <scope>NUCLEOTIDE SEQUENCE</scope>
    <source>
        <strain evidence="2">DSM 19015</strain>
    </source>
</reference>
<keyword evidence="1" id="KW-0472">Membrane</keyword>
<feature type="transmembrane region" description="Helical" evidence="1">
    <location>
        <begin position="79"/>
        <end position="98"/>
    </location>
</feature>
<protein>
    <submittedName>
        <fullName evidence="2">Uncharacterized protein</fullName>
    </submittedName>
</protein>